<dbReference type="EMBL" id="LGRX02033291">
    <property type="protein sequence ID" value="KAK3241846.1"/>
    <property type="molecule type" value="Genomic_DNA"/>
</dbReference>
<evidence type="ECO:0000313" key="3">
    <source>
        <dbReference type="EMBL" id="KAK3241846.1"/>
    </source>
</evidence>
<accession>A0AAE0BSB2</accession>
<feature type="region of interest" description="Disordered" evidence="2">
    <location>
        <begin position="276"/>
        <end position="316"/>
    </location>
</feature>
<protein>
    <submittedName>
        <fullName evidence="3">Uncharacterized protein</fullName>
    </submittedName>
</protein>
<sequence length="495" mass="54096">MLQRGQREELTRQMQGLQDTLEQFEREGDEKYRALHQQYDDSLALQRQLQEALGNKEEDFKTVKEQMERQVLEITDRDSDLHRLNVEMEQERSTIAAAHERMSQMQAELEVARTQLGDLQGGLMSMYSDFGEAVASPGLLGRAPSATGDAAPRPMPTELPAASGGTNVLSIMKKQAAGDESMTIAVAKAEIDIMYAKERAALEAAARRDGAGKEAARRPDDAPVDTQGERGPGSTKMDLPLLEQEGPALGHALHRHATVEDKVVARLQQHRKLTEAMLQSEEPRAQPSSTRSPPPRPPPTPALPSEEGTGAGGPIVEAQLSRDGTNAAGNDSERLGHLVSTEQARVDMMKNLGGGGTPAPTVVQMVSNGYGGVGRHLETVKVAVANSSGGGCHSREDRIMQLKRRLGMNGNTQEMSENRAFNDSPEKAISFRMRAGSDDIRDTLRKTAVQEMNKDPSNDEATTQMPSQKCIDADLEARLQQVKKNFSAIRRQYCN</sequence>
<gene>
    <name evidence="3" type="ORF">CYMTET_48411</name>
</gene>
<dbReference type="AlphaFoldDB" id="A0AAE0BSB2"/>
<evidence type="ECO:0000256" key="2">
    <source>
        <dbReference type="SAM" id="MobiDB-lite"/>
    </source>
</evidence>
<proteinExistence type="predicted"/>
<reference evidence="3 4" key="1">
    <citation type="journal article" date="2015" name="Genome Biol. Evol.">
        <title>Comparative Genomics of a Bacterivorous Green Alga Reveals Evolutionary Causalities and Consequences of Phago-Mixotrophic Mode of Nutrition.</title>
        <authorList>
            <person name="Burns J.A."/>
            <person name="Paasch A."/>
            <person name="Narechania A."/>
            <person name="Kim E."/>
        </authorList>
    </citation>
    <scope>NUCLEOTIDE SEQUENCE [LARGE SCALE GENOMIC DNA]</scope>
    <source>
        <strain evidence="3 4">PLY_AMNH</strain>
    </source>
</reference>
<keyword evidence="1" id="KW-0175">Coiled coil</keyword>
<feature type="coiled-coil region" evidence="1">
    <location>
        <begin position="7"/>
        <end position="115"/>
    </location>
</feature>
<feature type="region of interest" description="Disordered" evidence="2">
    <location>
        <begin position="206"/>
        <end position="240"/>
    </location>
</feature>
<feature type="compositionally biased region" description="Pro residues" evidence="2">
    <location>
        <begin position="292"/>
        <end position="302"/>
    </location>
</feature>
<dbReference type="Proteomes" id="UP001190700">
    <property type="component" value="Unassembled WGS sequence"/>
</dbReference>
<name>A0AAE0BSB2_9CHLO</name>
<evidence type="ECO:0000256" key="1">
    <source>
        <dbReference type="SAM" id="Coils"/>
    </source>
</evidence>
<feature type="compositionally biased region" description="Basic and acidic residues" evidence="2">
    <location>
        <begin position="206"/>
        <end position="221"/>
    </location>
</feature>
<evidence type="ECO:0000313" key="4">
    <source>
        <dbReference type="Proteomes" id="UP001190700"/>
    </source>
</evidence>
<comment type="caution">
    <text evidence="3">The sequence shown here is derived from an EMBL/GenBank/DDBJ whole genome shotgun (WGS) entry which is preliminary data.</text>
</comment>
<keyword evidence="4" id="KW-1185">Reference proteome</keyword>
<organism evidence="3 4">
    <name type="scientific">Cymbomonas tetramitiformis</name>
    <dbReference type="NCBI Taxonomy" id="36881"/>
    <lineage>
        <taxon>Eukaryota</taxon>
        <taxon>Viridiplantae</taxon>
        <taxon>Chlorophyta</taxon>
        <taxon>Pyramimonadophyceae</taxon>
        <taxon>Pyramimonadales</taxon>
        <taxon>Pyramimonadaceae</taxon>
        <taxon>Cymbomonas</taxon>
    </lineage>
</organism>